<evidence type="ECO:0000256" key="7">
    <source>
        <dbReference type="SAM" id="MobiDB-lite"/>
    </source>
</evidence>
<evidence type="ECO:0000259" key="8">
    <source>
        <dbReference type="PROSITE" id="PS51324"/>
    </source>
</evidence>
<gene>
    <name evidence="9" type="ORF">BT96DRAFT_858330</name>
</gene>
<keyword evidence="2 6" id="KW-0285">Flavoprotein</keyword>
<dbReference type="GO" id="GO:0050660">
    <property type="term" value="F:flavin adenine dinucleotide binding"/>
    <property type="evidence" value="ECO:0007669"/>
    <property type="project" value="TreeGrafter"/>
</dbReference>
<evidence type="ECO:0000256" key="5">
    <source>
        <dbReference type="ARBA" id="ARBA00023157"/>
    </source>
</evidence>
<keyword evidence="10" id="KW-1185">Reference proteome</keyword>
<comment type="cofactor">
    <cofactor evidence="1 6">
        <name>FAD</name>
        <dbReference type="ChEBI" id="CHEBI:57692"/>
    </cofactor>
</comment>
<feature type="region of interest" description="Disordered" evidence="7">
    <location>
        <begin position="34"/>
        <end position="69"/>
    </location>
</feature>
<dbReference type="Gene3D" id="1.20.120.310">
    <property type="entry name" value="ERV/ALR sulfhydryl oxidase domain"/>
    <property type="match status" value="1"/>
</dbReference>
<evidence type="ECO:0000256" key="6">
    <source>
        <dbReference type="RuleBase" id="RU371123"/>
    </source>
</evidence>
<dbReference type="PANTHER" id="PTHR12645">
    <property type="entry name" value="ALR/ERV"/>
    <property type="match status" value="1"/>
</dbReference>
<dbReference type="PANTHER" id="PTHR12645:SF0">
    <property type="entry name" value="FAD-LINKED SULFHYDRYL OXIDASE ALR"/>
    <property type="match status" value="1"/>
</dbReference>
<proteinExistence type="predicted"/>
<evidence type="ECO:0000313" key="9">
    <source>
        <dbReference type="EMBL" id="KAE9399437.1"/>
    </source>
</evidence>
<dbReference type="InterPro" id="IPR036774">
    <property type="entry name" value="ERV/ALR_sulphydryl_oxid_sf"/>
</dbReference>
<evidence type="ECO:0000256" key="4">
    <source>
        <dbReference type="ARBA" id="ARBA00023002"/>
    </source>
</evidence>
<dbReference type="GO" id="GO:0016971">
    <property type="term" value="F:flavin-dependent sulfhydryl oxidase activity"/>
    <property type="evidence" value="ECO:0007669"/>
    <property type="project" value="InterPro"/>
</dbReference>
<evidence type="ECO:0000313" key="10">
    <source>
        <dbReference type="Proteomes" id="UP000799118"/>
    </source>
</evidence>
<dbReference type="OrthoDB" id="17199at2759"/>
<dbReference type="PROSITE" id="PS51324">
    <property type="entry name" value="ERV_ALR"/>
    <property type="match status" value="1"/>
</dbReference>
<keyword evidence="4 6" id="KW-0560">Oxidoreductase</keyword>
<dbReference type="EMBL" id="ML769470">
    <property type="protein sequence ID" value="KAE9399437.1"/>
    <property type="molecule type" value="Genomic_DNA"/>
</dbReference>
<reference evidence="9" key="1">
    <citation type="journal article" date="2019" name="Environ. Microbiol.">
        <title>Fungal ecological strategies reflected in gene transcription - a case study of two litter decomposers.</title>
        <authorList>
            <person name="Barbi F."/>
            <person name="Kohler A."/>
            <person name="Barry K."/>
            <person name="Baskaran P."/>
            <person name="Daum C."/>
            <person name="Fauchery L."/>
            <person name="Ihrmark K."/>
            <person name="Kuo A."/>
            <person name="LaButti K."/>
            <person name="Lipzen A."/>
            <person name="Morin E."/>
            <person name="Grigoriev I.V."/>
            <person name="Henrissat B."/>
            <person name="Lindahl B."/>
            <person name="Martin F."/>
        </authorList>
    </citation>
    <scope>NUCLEOTIDE SEQUENCE</scope>
    <source>
        <strain evidence="9">JB14</strain>
    </source>
</reference>
<feature type="domain" description="ERV/ALR sulfhydryl oxidase" evidence="8">
    <location>
        <begin position="64"/>
        <end position="168"/>
    </location>
</feature>
<evidence type="ECO:0000256" key="3">
    <source>
        <dbReference type="ARBA" id="ARBA00022827"/>
    </source>
</evidence>
<dbReference type="EC" id="1.8.3.2" evidence="6"/>
<comment type="catalytic activity">
    <reaction evidence="6">
        <text>2 R'C(R)SH + O2 = R'C(R)S-S(R)CR' + H2O2</text>
        <dbReference type="Rhea" id="RHEA:17357"/>
        <dbReference type="ChEBI" id="CHEBI:15379"/>
        <dbReference type="ChEBI" id="CHEBI:16240"/>
        <dbReference type="ChEBI" id="CHEBI:16520"/>
        <dbReference type="ChEBI" id="CHEBI:17412"/>
        <dbReference type="EC" id="1.8.3.2"/>
    </reaction>
</comment>
<dbReference type="GO" id="GO:0005739">
    <property type="term" value="C:mitochondrion"/>
    <property type="evidence" value="ECO:0007669"/>
    <property type="project" value="TreeGrafter"/>
</dbReference>
<protein>
    <recommendedName>
        <fullName evidence="6">Sulfhydryl oxidase</fullName>
        <ecNumber evidence="6">1.8.3.2</ecNumber>
    </recommendedName>
</protein>
<feature type="compositionally biased region" description="Low complexity" evidence="7">
    <location>
        <begin position="46"/>
        <end position="61"/>
    </location>
</feature>
<accession>A0A6A4HR47</accession>
<evidence type="ECO:0000256" key="1">
    <source>
        <dbReference type="ARBA" id="ARBA00001974"/>
    </source>
</evidence>
<dbReference type="Proteomes" id="UP000799118">
    <property type="component" value="Unassembled WGS sequence"/>
</dbReference>
<organism evidence="9 10">
    <name type="scientific">Gymnopus androsaceus JB14</name>
    <dbReference type="NCBI Taxonomy" id="1447944"/>
    <lineage>
        <taxon>Eukaryota</taxon>
        <taxon>Fungi</taxon>
        <taxon>Dikarya</taxon>
        <taxon>Basidiomycota</taxon>
        <taxon>Agaricomycotina</taxon>
        <taxon>Agaricomycetes</taxon>
        <taxon>Agaricomycetidae</taxon>
        <taxon>Agaricales</taxon>
        <taxon>Marasmiineae</taxon>
        <taxon>Omphalotaceae</taxon>
        <taxon>Gymnopus</taxon>
    </lineage>
</organism>
<dbReference type="InterPro" id="IPR017905">
    <property type="entry name" value="ERV/ALR_sulphydryl_oxidase"/>
</dbReference>
<keyword evidence="5" id="KW-1015">Disulfide bond</keyword>
<name>A0A6A4HR47_9AGAR</name>
<dbReference type="Pfam" id="PF04777">
    <property type="entry name" value="Evr1_Alr"/>
    <property type="match status" value="1"/>
</dbReference>
<dbReference type="AlphaFoldDB" id="A0A6A4HR47"/>
<dbReference type="SUPFAM" id="SSF69000">
    <property type="entry name" value="FAD-dependent thiol oxidase"/>
    <property type="match status" value="1"/>
</dbReference>
<keyword evidence="3 6" id="KW-0274">FAD</keyword>
<sequence>MPEPTSPGTTLGPDGKPKPCRVCSSSAAFKNWKPAVDAKERARGNPAQSSSPAPAISSTPAHPCPPNSSQLGSATWTFLHTTAAYYPSNPSPTQRANMLSLLYSLPMLYPCRDCAEDFGRDIEAHKPTSAVRSREDLSRWLCERHNEVNMKLGKEIWECGIGKMDERWKDGPADGRCDD</sequence>
<dbReference type="InterPro" id="IPR039799">
    <property type="entry name" value="ALR/ERV"/>
</dbReference>
<evidence type="ECO:0000256" key="2">
    <source>
        <dbReference type="ARBA" id="ARBA00022630"/>
    </source>
</evidence>